<dbReference type="GO" id="GO:0003700">
    <property type="term" value="F:DNA-binding transcription factor activity"/>
    <property type="evidence" value="ECO:0007669"/>
    <property type="project" value="InterPro"/>
</dbReference>
<protein>
    <submittedName>
        <fullName evidence="15">Uncharacterized protein</fullName>
    </submittedName>
</protein>
<dbReference type="Pfam" id="PF00104">
    <property type="entry name" value="Hormone_recep"/>
    <property type="match status" value="1"/>
</dbReference>
<evidence type="ECO:0000256" key="4">
    <source>
        <dbReference type="ARBA" id="ARBA00022771"/>
    </source>
</evidence>
<keyword evidence="14" id="KW-1185">Reference proteome</keyword>
<dbReference type="SMART" id="SM00399">
    <property type="entry name" value="ZnF_C4"/>
    <property type="match status" value="1"/>
</dbReference>
<evidence type="ECO:0000313" key="14">
    <source>
        <dbReference type="Proteomes" id="UP000887540"/>
    </source>
</evidence>
<dbReference type="PRINTS" id="PR00047">
    <property type="entry name" value="STROIDFINGER"/>
</dbReference>
<dbReference type="PANTHER" id="PTHR24083">
    <property type="entry name" value="NUCLEAR HORMONE RECEPTOR"/>
    <property type="match status" value="1"/>
</dbReference>
<dbReference type="InterPro" id="IPR013088">
    <property type="entry name" value="Znf_NHR/GATA"/>
</dbReference>
<keyword evidence="5 11" id="KW-0862">Zinc</keyword>
<keyword evidence="6 11" id="KW-0805">Transcription regulation</keyword>
<dbReference type="GO" id="GO:0000978">
    <property type="term" value="F:RNA polymerase II cis-regulatory region sequence-specific DNA binding"/>
    <property type="evidence" value="ECO:0007669"/>
    <property type="project" value="InterPro"/>
</dbReference>
<dbReference type="InterPro" id="IPR001628">
    <property type="entry name" value="Znf_hrmn_rcpt"/>
</dbReference>
<dbReference type="InterPro" id="IPR050274">
    <property type="entry name" value="Nuclear_hormone_rcpt_NR2"/>
</dbReference>
<dbReference type="AlphaFoldDB" id="A0A914C9Z7"/>
<keyword evidence="9 11" id="KW-0675">Receptor</keyword>
<dbReference type="PROSITE" id="PS00031">
    <property type="entry name" value="NUCLEAR_REC_DBD_1"/>
    <property type="match status" value="1"/>
</dbReference>
<dbReference type="InterPro" id="IPR035500">
    <property type="entry name" value="NHR-like_dom_sf"/>
</dbReference>
<evidence type="ECO:0000256" key="5">
    <source>
        <dbReference type="ARBA" id="ARBA00022833"/>
    </source>
</evidence>
<keyword evidence="3 11" id="KW-0479">Metal-binding</keyword>
<evidence type="ECO:0000256" key="9">
    <source>
        <dbReference type="ARBA" id="ARBA00023170"/>
    </source>
</evidence>
<keyword evidence="7 11" id="KW-0238">DNA-binding</keyword>
<name>A0A914C9Z7_9BILA</name>
<evidence type="ECO:0000256" key="11">
    <source>
        <dbReference type="RuleBase" id="RU004334"/>
    </source>
</evidence>
<evidence type="ECO:0000256" key="6">
    <source>
        <dbReference type="ARBA" id="ARBA00023015"/>
    </source>
</evidence>
<evidence type="ECO:0000256" key="2">
    <source>
        <dbReference type="ARBA" id="ARBA00005993"/>
    </source>
</evidence>
<feature type="domain" description="NR LBD" evidence="13">
    <location>
        <begin position="266"/>
        <end position="496"/>
    </location>
</feature>
<dbReference type="Gene3D" id="1.10.565.10">
    <property type="entry name" value="Retinoid X Receptor"/>
    <property type="match status" value="1"/>
</dbReference>
<evidence type="ECO:0000259" key="12">
    <source>
        <dbReference type="PROSITE" id="PS51030"/>
    </source>
</evidence>
<dbReference type="SUPFAM" id="SSF48508">
    <property type="entry name" value="Nuclear receptor ligand-binding domain"/>
    <property type="match status" value="2"/>
</dbReference>
<evidence type="ECO:0000256" key="10">
    <source>
        <dbReference type="ARBA" id="ARBA00023242"/>
    </source>
</evidence>
<dbReference type="GO" id="GO:0008270">
    <property type="term" value="F:zinc ion binding"/>
    <property type="evidence" value="ECO:0007669"/>
    <property type="project" value="UniProtKB-KW"/>
</dbReference>
<comment type="similarity">
    <text evidence="2 11">Belongs to the nuclear hormone receptor family.</text>
</comment>
<evidence type="ECO:0000313" key="15">
    <source>
        <dbReference type="WBParaSite" id="ACRNAN_Path_694.g2598.t1"/>
    </source>
</evidence>
<reference evidence="15" key="1">
    <citation type="submission" date="2022-11" db="UniProtKB">
        <authorList>
            <consortium name="WormBaseParasite"/>
        </authorList>
    </citation>
    <scope>IDENTIFICATION</scope>
</reference>
<dbReference type="FunFam" id="3.30.50.10:FF:000030">
    <property type="entry name" value="Nuclear Hormone Receptor family"/>
    <property type="match status" value="1"/>
</dbReference>
<keyword evidence="10 11" id="KW-0539">Nucleus</keyword>
<sequence>MLAIKVMENTYEEDWRHLPLDFKTVSFTEIHDSSTCLFEASTSDNQSLPEEKPMIDSWSSIKQEPYDDYKFDVENLQNQQAATSSSSINKLKPKFCAICGDETNCYHYDVASCNGCKTFFRRSLIDKRAYVCKRNRKCDIEAGVRCRACRFTKCVLAGMNPDAIQFPDNIDVEQIKMDLASRKRSLENQKHQIALRVQPKFEQTLYSREIDSLLYLEFKLKKLRESSYNPTHESDDIRGILRRPSELKNADKYEIPQEWPMSLDEILKDLDQRKICSLHEALDSIVNVRPKRHWLAVDLILIVEAAKTLPFLDKLNEDDKVTLLERVIVVNAVLLQSFYSVQKNSTTLLMPDGLTPITLGIRFKQMPEKLETEAFCRCTEPLKRIGLNTTEYVLLKTIIYCYSYIDGLSSCAREILNKEREKYAFTLLRYMQAQLGTMEGAKKYAEVISLVEKPIAGIQDEILRRIGHVLHLEEKFTRLRNSTFFPYSEELTLNDLLHFNTSFGEAERYPLVEKWPTRPKDPYYPRTELAKMGVKLWYFLDLYLSVDYLKTFDIFHELSESDQVILKNSHS</sequence>
<dbReference type="Proteomes" id="UP000887540">
    <property type="component" value="Unplaced"/>
</dbReference>
<evidence type="ECO:0000256" key="8">
    <source>
        <dbReference type="ARBA" id="ARBA00023163"/>
    </source>
</evidence>
<dbReference type="InterPro" id="IPR000536">
    <property type="entry name" value="Nucl_hrmn_rcpt_lig-bd"/>
</dbReference>
<keyword evidence="8 11" id="KW-0804">Transcription</keyword>
<dbReference type="InterPro" id="IPR001723">
    <property type="entry name" value="Nuclear_hrmn_rcpt"/>
</dbReference>
<dbReference type="CDD" id="cd06960">
    <property type="entry name" value="NR_DBD_HNF4A"/>
    <property type="match status" value="1"/>
</dbReference>
<dbReference type="PROSITE" id="PS51843">
    <property type="entry name" value="NR_LBD"/>
    <property type="match status" value="1"/>
</dbReference>
<dbReference type="InterPro" id="IPR049636">
    <property type="entry name" value="HNF4-like_DBD"/>
</dbReference>
<accession>A0A914C9Z7</accession>
<dbReference type="SMART" id="SM00430">
    <property type="entry name" value="HOLI"/>
    <property type="match status" value="1"/>
</dbReference>
<feature type="domain" description="Nuclear receptor" evidence="12">
    <location>
        <begin position="93"/>
        <end position="166"/>
    </location>
</feature>
<dbReference type="PRINTS" id="PR00398">
    <property type="entry name" value="STRDHORMONER"/>
</dbReference>
<keyword evidence="4 11" id="KW-0863">Zinc-finger</keyword>
<evidence type="ECO:0000256" key="7">
    <source>
        <dbReference type="ARBA" id="ARBA00023125"/>
    </source>
</evidence>
<evidence type="ECO:0000256" key="3">
    <source>
        <dbReference type="ARBA" id="ARBA00022723"/>
    </source>
</evidence>
<dbReference type="Pfam" id="PF00105">
    <property type="entry name" value="zf-C4"/>
    <property type="match status" value="1"/>
</dbReference>
<evidence type="ECO:0000259" key="13">
    <source>
        <dbReference type="PROSITE" id="PS51843"/>
    </source>
</evidence>
<comment type="subcellular location">
    <subcellularLocation>
        <location evidence="1 11">Nucleus</location>
    </subcellularLocation>
</comment>
<dbReference type="WBParaSite" id="ACRNAN_Path_694.g2598.t1">
    <property type="protein sequence ID" value="ACRNAN_Path_694.g2598.t1"/>
    <property type="gene ID" value="ACRNAN_Path_694.g2598"/>
</dbReference>
<dbReference type="PROSITE" id="PS51030">
    <property type="entry name" value="NUCLEAR_REC_DBD_2"/>
    <property type="match status" value="1"/>
</dbReference>
<organism evidence="14 15">
    <name type="scientific">Acrobeloides nanus</name>
    <dbReference type="NCBI Taxonomy" id="290746"/>
    <lineage>
        <taxon>Eukaryota</taxon>
        <taxon>Metazoa</taxon>
        <taxon>Ecdysozoa</taxon>
        <taxon>Nematoda</taxon>
        <taxon>Chromadorea</taxon>
        <taxon>Rhabditida</taxon>
        <taxon>Tylenchina</taxon>
        <taxon>Cephalobomorpha</taxon>
        <taxon>Cephaloboidea</taxon>
        <taxon>Cephalobidae</taxon>
        <taxon>Acrobeloides</taxon>
    </lineage>
</organism>
<proteinExistence type="inferred from homology"/>
<dbReference type="Gene3D" id="3.30.50.10">
    <property type="entry name" value="Erythroid Transcription Factor GATA-1, subunit A"/>
    <property type="match status" value="1"/>
</dbReference>
<evidence type="ECO:0000256" key="1">
    <source>
        <dbReference type="ARBA" id="ARBA00004123"/>
    </source>
</evidence>
<dbReference type="SUPFAM" id="SSF57716">
    <property type="entry name" value="Glucocorticoid receptor-like (DNA-binding domain)"/>
    <property type="match status" value="1"/>
</dbReference>
<dbReference type="GO" id="GO:0005634">
    <property type="term" value="C:nucleus"/>
    <property type="evidence" value="ECO:0007669"/>
    <property type="project" value="UniProtKB-SubCell"/>
</dbReference>